<dbReference type="AlphaFoldDB" id="A0ABD7R8U8"/>
<comment type="caution">
    <text evidence="2">The sequence shown here is derived from an EMBL/GenBank/DDBJ whole genome shotgun (WGS) entry which is preliminary data.</text>
</comment>
<dbReference type="InterPro" id="IPR018891">
    <property type="entry name" value="AIPR_C"/>
</dbReference>
<evidence type="ECO:0000259" key="1">
    <source>
        <dbReference type="Pfam" id="PF10592"/>
    </source>
</evidence>
<feature type="domain" description="Abortive phage infection protein C-terminal" evidence="1">
    <location>
        <begin position="267"/>
        <end position="553"/>
    </location>
</feature>
<sequence>MSNQLILLNKVLEEFTRTGNFKDESNAFERFATEQYFKDKDIGIDEVENGLIGNSKDGGVDGLYLFINDEIIFDKDQIPNAKKITLDVYIMQYKNTHRIEELVLDRFLGSIPYIFDLSKNEEELKEVFHPELAEKISFFHQVWLEISTKHPEINVQFIHACKGDKEKTLGPRSQNISYMSKIERLKELVLNLGERNFTVDYQILDSNWLLELNRKEKKYSLKLKLNENPIAIDYRDESQRGYIASVNIYDYFQFLCNEDGSLRKYLFESNIRDYQNGTTVNAEISKTVLESKEIDFWWLNNGVTIIAENGTLSGKILNLDNIQIVNGLQTSQTIYNILKTNDLKDDVRSLMLKIIITSDKQTSDAIIKATNSQNTVPAFSLRATDPIQREIEEFLLIKGYYYDRRKNFYKNEGKPRKNIISISYMSQCLTALLERNPSKARSNPTTLVKKESDYKKLFNPGRKLDIYYNVINIMKTVEACLKDFAPKDEIEVHISNNYKFHIGRIVTSYLIRKATYNDNDVLSIDVENIESIQEQTNNAINFLNTTIQQYQKENDKSDIVNISKTTSFSDYITKCMQEIMQPVKS</sequence>
<name>A0ABD7R8U8_BACCE</name>
<dbReference type="EMBL" id="VDDR01000020">
    <property type="protein sequence ID" value="TNB92576.1"/>
    <property type="molecule type" value="Genomic_DNA"/>
</dbReference>
<accession>A0ABD7R8U8</accession>
<organism evidence="2 3">
    <name type="scientific">Bacillus cereus</name>
    <dbReference type="NCBI Taxonomy" id="1396"/>
    <lineage>
        <taxon>Bacteria</taxon>
        <taxon>Bacillati</taxon>
        <taxon>Bacillota</taxon>
        <taxon>Bacilli</taxon>
        <taxon>Bacillales</taxon>
        <taxon>Bacillaceae</taxon>
        <taxon>Bacillus</taxon>
        <taxon>Bacillus cereus group</taxon>
    </lineage>
</organism>
<dbReference type="RefSeq" id="WP_074554531.1">
    <property type="nucleotide sequence ID" value="NZ_MIFG01000027.1"/>
</dbReference>
<evidence type="ECO:0000313" key="2">
    <source>
        <dbReference type="EMBL" id="TNB92576.1"/>
    </source>
</evidence>
<evidence type="ECO:0000313" key="3">
    <source>
        <dbReference type="Proteomes" id="UP000309400"/>
    </source>
</evidence>
<dbReference type="Proteomes" id="UP000309400">
    <property type="component" value="Unassembled WGS sequence"/>
</dbReference>
<reference evidence="2 3" key="1">
    <citation type="submission" date="2019-06" db="EMBL/GenBank/DDBJ databases">
        <title>Biocontrol Bacillus strains from Vietnam.</title>
        <authorList>
            <person name="Borriss R."/>
            <person name="Lasch P."/>
            <person name="Thanh Tam L.T."/>
        </authorList>
    </citation>
    <scope>NUCLEOTIDE SEQUENCE [LARGE SCALE GENOMIC DNA]</scope>
    <source>
        <strain evidence="2 3">A8</strain>
    </source>
</reference>
<protein>
    <submittedName>
        <fullName evidence="2">AIPR family protein</fullName>
    </submittedName>
</protein>
<proteinExistence type="predicted"/>
<dbReference type="Pfam" id="PF10592">
    <property type="entry name" value="AIPR"/>
    <property type="match status" value="1"/>
</dbReference>
<gene>
    <name evidence="2" type="ORF">FHG65_26525</name>
</gene>